<dbReference type="AlphaFoldDB" id="A0AAC8UV16"/>
<proteinExistence type="predicted"/>
<gene>
    <name evidence="1" type="ORF">ABN16_05465</name>
</gene>
<dbReference type="Proteomes" id="UP000036000">
    <property type="component" value="Chromosome"/>
</dbReference>
<sequence>MSRRKYKDPVDVLFGKYIATVRRSNFGKDGVSSEKFINSVDNDFGTADNSWISVDHWRNIEAGSTEMTLGMLLKVAEALNMDALALMKKYIEIVDDESGDEVR</sequence>
<protein>
    <submittedName>
        <fullName evidence="1">Uncharacterized protein</fullName>
    </submittedName>
</protein>
<evidence type="ECO:0000313" key="1">
    <source>
        <dbReference type="EMBL" id="AKP64496.1"/>
    </source>
</evidence>
<dbReference type="GO" id="GO:0003677">
    <property type="term" value="F:DNA binding"/>
    <property type="evidence" value="ECO:0007669"/>
    <property type="project" value="InterPro"/>
</dbReference>
<reference evidence="1 2" key="1">
    <citation type="submission" date="2015-07" db="EMBL/GenBank/DDBJ databases">
        <title>Lactobacillus korensis/26-25/ whole genome sequencing.</title>
        <authorList>
            <person name="Kim M.K."/>
            <person name="Im W.-T."/>
            <person name="Srinivasan S."/>
            <person name="Lee J.-J."/>
        </authorList>
    </citation>
    <scope>NUCLEOTIDE SEQUENCE [LARGE SCALE GENOMIC DNA]</scope>
    <source>
        <strain evidence="1 2">26-25</strain>
    </source>
</reference>
<organism evidence="1 2">
    <name type="scientific">Levilactobacillus koreensis</name>
    <dbReference type="NCBI Taxonomy" id="637971"/>
    <lineage>
        <taxon>Bacteria</taxon>
        <taxon>Bacillati</taxon>
        <taxon>Bacillota</taxon>
        <taxon>Bacilli</taxon>
        <taxon>Lactobacillales</taxon>
        <taxon>Lactobacillaceae</taxon>
        <taxon>Levilactobacillus</taxon>
    </lineage>
</organism>
<accession>A0AAC8UV16</accession>
<dbReference type="EMBL" id="CP012033">
    <property type="protein sequence ID" value="AKP64496.1"/>
    <property type="molecule type" value="Genomic_DNA"/>
</dbReference>
<dbReference type="Gene3D" id="1.10.260.40">
    <property type="entry name" value="lambda repressor-like DNA-binding domains"/>
    <property type="match status" value="1"/>
</dbReference>
<dbReference type="RefSeq" id="WP_048733624.1">
    <property type="nucleotide sequence ID" value="NZ_CP012033.1"/>
</dbReference>
<evidence type="ECO:0000313" key="2">
    <source>
        <dbReference type="Proteomes" id="UP000036000"/>
    </source>
</evidence>
<name>A0AAC8UV16_9LACO</name>
<keyword evidence="2" id="KW-1185">Reference proteome</keyword>
<dbReference type="InterPro" id="IPR010982">
    <property type="entry name" value="Lambda_DNA-bd_dom_sf"/>
</dbReference>
<dbReference type="KEGG" id="lko:ABN16_05465"/>